<evidence type="ECO:0000256" key="2">
    <source>
        <dbReference type="ARBA" id="ARBA00022525"/>
    </source>
</evidence>
<feature type="chain" id="PRO_5041356059" description="Single domain-containing protein" evidence="3">
    <location>
        <begin position="26"/>
        <end position="109"/>
    </location>
</feature>
<gene>
    <name evidence="5" type="ORF">Zmor_005059</name>
</gene>
<evidence type="ECO:0000313" key="5">
    <source>
        <dbReference type="EMBL" id="KAJ3660620.1"/>
    </source>
</evidence>
<dbReference type="EMBL" id="JALNTZ010000002">
    <property type="protein sequence ID" value="KAJ3660620.1"/>
    <property type="molecule type" value="Genomic_DNA"/>
</dbReference>
<keyword evidence="6" id="KW-1185">Reference proteome</keyword>
<dbReference type="Proteomes" id="UP001168821">
    <property type="component" value="Unassembled WGS sequence"/>
</dbReference>
<feature type="signal peptide" evidence="3">
    <location>
        <begin position="1"/>
        <end position="25"/>
    </location>
</feature>
<reference evidence="5" key="1">
    <citation type="journal article" date="2023" name="G3 (Bethesda)">
        <title>Whole genome assemblies of Zophobas morio and Tenebrio molitor.</title>
        <authorList>
            <person name="Kaur S."/>
            <person name="Stinson S.A."/>
            <person name="diCenzo G.C."/>
        </authorList>
    </citation>
    <scope>NUCLEOTIDE SEQUENCE</scope>
    <source>
        <strain evidence="5">QUZm001</strain>
    </source>
</reference>
<sequence length="109" mass="11868">MKFFISCSLLFSLLCLLYLHPIADASVAVDEPHPQRKSGGCYSEETGHLQSGQTITVPGTCSSASCNSDESISLKICALIRTRDPYCHLSKKDLSKPFPECCPRIACAK</sequence>
<dbReference type="Pfam" id="PF15430">
    <property type="entry name" value="SVWC"/>
    <property type="match status" value="1"/>
</dbReference>
<accession>A0AA38MKB0</accession>
<keyword evidence="2" id="KW-0964">Secreted</keyword>
<name>A0AA38MKB0_9CUCU</name>
<evidence type="ECO:0000256" key="1">
    <source>
        <dbReference type="ARBA" id="ARBA00004613"/>
    </source>
</evidence>
<dbReference type="PANTHER" id="PTHR39957:SF1">
    <property type="entry name" value="AT09846P1-RELATED"/>
    <property type="match status" value="1"/>
</dbReference>
<evidence type="ECO:0000256" key="3">
    <source>
        <dbReference type="SAM" id="SignalP"/>
    </source>
</evidence>
<comment type="subcellular location">
    <subcellularLocation>
        <location evidence="1">Secreted</location>
    </subcellularLocation>
</comment>
<dbReference type="InterPro" id="IPR029277">
    <property type="entry name" value="SVWC_dom"/>
</dbReference>
<dbReference type="GO" id="GO:0005576">
    <property type="term" value="C:extracellular region"/>
    <property type="evidence" value="ECO:0007669"/>
    <property type="project" value="UniProtKB-SubCell"/>
</dbReference>
<protein>
    <recommendedName>
        <fullName evidence="4">Single domain-containing protein</fullName>
    </recommendedName>
</protein>
<evidence type="ECO:0000259" key="4">
    <source>
        <dbReference type="SMART" id="SM01318"/>
    </source>
</evidence>
<dbReference type="AlphaFoldDB" id="A0AA38MKB0"/>
<organism evidence="5 6">
    <name type="scientific">Zophobas morio</name>
    <dbReference type="NCBI Taxonomy" id="2755281"/>
    <lineage>
        <taxon>Eukaryota</taxon>
        <taxon>Metazoa</taxon>
        <taxon>Ecdysozoa</taxon>
        <taxon>Arthropoda</taxon>
        <taxon>Hexapoda</taxon>
        <taxon>Insecta</taxon>
        <taxon>Pterygota</taxon>
        <taxon>Neoptera</taxon>
        <taxon>Endopterygota</taxon>
        <taxon>Coleoptera</taxon>
        <taxon>Polyphaga</taxon>
        <taxon>Cucujiformia</taxon>
        <taxon>Tenebrionidae</taxon>
        <taxon>Zophobas</taxon>
    </lineage>
</organism>
<dbReference type="SMART" id="SM01318">
    <property type="entry name" value="SVWC"/>
    <property type="match status" value="1"/>
</dbReference>
<feature type="domain" description="Single" evidence="4">
    <location>
        <begin position="41"/>
        <end position="107"/>
    </location>
</feature>
<comment type="caution">
    <text evidence="5">The sequence shown here is derived from an EMBL/GenBank/DDBJ whole genome shotgun (WGS) entry which is preliminary data.</text>
</comment>
<dbReference type="PANTHER" id="PTHR39957">
    <property type="entry name" value="AT09846P1-RELATED"/>
    <property type="match status" value="1"/>
</dbReference>
<dbReference type="InterPro" id="IPR053308">
    <property type="entry name" value="Vago-like"/>
</dbReference>
<keyword evidence="3" id="KW-0732">Signal</keyword>
<evidence type="ECO:0000313" key="6">
    <source>
        <dbReference type="Proteomes" id="UP001168821"/>
    </source>
</evidence>
<proteinExistence type="predicted"/>